<dbReference type="Gene3D" id="2.170.270.10">
    <property type="entry name" value="SET domain"/>
    <property type="match status" value="1"/>
</dbReference>
<gene>
    <name evidence="1" type="primary">Dwil\GK27951</name>
    <name evidence="1" type="ORF">Dwil_GK27951</name>
</gene>
<dbReference type="PANTHER" id="PTHR46455:SF7">
    <property type="entry name" value="RE12806P"/>
    <property type="match status" value="1"/>
</dbReference>
<name>A0A0Q9WWS2_DROWI</name>
<dbReference type="Proteomes" id="UP000007798">
    <property type="component" value="Unassembled WGS sequence"/>
</dbReference>
<dbReference type="PANTHER" id="PTHR46455">
    <property type="entry name" value="SET AND MYND DOMAIN CONTAINING, ARTHROPOD-SPECIFIC, MEMBER 4, ISOFORM A"/>
    <property type="match status" value="1"/>
</dbReference>
<dbReference type="InParanoid" id="A0A0Q9WWS2"/>
<dbReference type="InterPro" id="IPR046341">
    <property type="entry name" value="SET_dom_sf"/>
</dbReference>
<dbReference type="AlphaFoldDB" id="A0A0Q9WWS2"/>
<dbReference type="STRING" id="7260.A0A0Q9WWS2"/>
<dbReference type="OrthoDB" id="265717at2759"/>
<keyword evidence="2" id="KW-1185">Reference proteome</keyword>
<dbReference type="EMBL" id="CH964274">
    <property type="protein sequence ID" value="KRG00213.1"/>
    <property type="molecule type" value="Genomic_DNA"/>
</dbReference>
<dbReference type="InterPro" id="IPR053010">
    <property type="entry name" value="SET_SmydA-8"/>
</dbReference>
<dbReference type="eggNOG" id="KOG2084">
    <property type="taxonomic scope" value="Eukaryota"/>
</dbReference>
<evidence type="ECO:0000313" key="1">
    <source>
        <dbReference type="EMBL" id="KRG00213.1"/>
    </source>
</evidence>
<organism evidence="1 2">
    <name type="scientific">Drosophila willistoni</name>
    <name type="common">Fruit fly</name>
    <dbReference type="NCBI Taxonomy" id="7260"/>
    <lineage>
        <taxon>Eukaryota</taxon>
        <taxon>Metazoa</taxon>
        <taxon>Ecdysozoa</taxon>
        <taxon>Arthropoda</taxon>
        <taxon>Hexapoda</taxon>
        <taxon>Insecta</taxon>
        <taxon>Pterygota</taxon>
        <taxon>Neoptera</taxon>
        <taxon>Endopterygota</taxon>
        <taxon>Diptera</taxon>
        <taxon>Brachycera</taxon>
        <taxon>Muscomorpha</taxon>
        <taxon>Ephydroidea</taxon>
        <taxon>Drosophilidae</taxon>
        <taxon>Drosophila</taxon>
        <taxon>Sophophora</taxon>
    </lineage>
</organism>
<sequence>MPTAMATLHVNRTLVEWSPIYGRYLVAQQNTSGHSLLIEELPFAVGPKSQGGVVCLGCYSPELENCCPQCGWPLCEECSKIEDNVHKQMECRIFKEAKARFYRIANGGQCPQLDCIMPLRWL</sequence>
<reference evidence="1 2" key="1">
    <citation type="journal article" date="2007" name="Nature">
        <title>Evolution of genes and genomes on the Drosophila phylogeny.</title>
        <authorList>
            <consortium name="Drosophila 12 Genomes Consortium"/>
            <person name="Clark A.G."/>
            <person name="Eisen M.B."/>
            <person name="Smith D.R."/>
            <person name="Bergman C.M."/>
            <person name="Oliver B."/>
            <person name="Markow T.A."/>
            <person name="Kaufman T.C."/>
            <person name="Kellis M."/>
            <person name="Gelbart W."/>
            <person name="Iyer V.N."/>
            <person name="Pollard D.A."/>
            <person name="Sackton T.B."/>
            <person name="Larracuente A.M."/>
            <person name="Singh N.D."/>
            <person name="Abad J.P."/>
            <person name="Abt D.N."/>
            <person name="Adryan B."/>
            <person name="Aguade M."/>
            <person name="Akashi H."/>
            <person name="Anderson W.W."/>
            <person name="Aquadro C.F."/>
            <person name="Ardell D.H."/>
            <person name="Arguello R."/>
            <person name="Artieri C.G."/>
            <person name="Barbash D.A."/>
            <person name="Barker D."/>
            <person name="Barsanti P."/>
            <person name="Batterham P."/>
            <person name="Batzoglou S."/>
            <person name="Begun D."/>
            <person name="Bhutkar A."/>
            <person name="Blanco E."/>
            <person name="Bosak S.A."/>
            <person name="Bradley R.K."/>
            <person name="Brand A.D."/>
            <person name="Brent M.R."/>
            <person name="Brooks A.N."/>
            <person name="Brown R.H."/>
            <person name="Butlin R.K."/>
            <person name="Caggese C."/>
            <person name="Calvi B.R."/>
            <person name="Bernardo de Carvalho A."/>
            <person name="Caspi A."/>
            <person name="Castrezana S."/>
            <person name="Celniker S.E."/>
            <person name="Chang J.L."/>
            <person name="Chapple C."/>
            <person name="Chatterji S."/>
            <person name="Chinwalla A."/>
            <person name="Civetta A."/>
            <person name="Clifton S.W."/>
            <person name="Comeron J.M."/>
            <person name="Costello J.C."/>
            <person name="Coyne J.A."/>
            <person name="Daub J."/>
            <person name="David R.G."/>
            <person name="Delcher A.L."/>
            <person name="Delehaunty K."/>
            <person name="Do C.B."/>
            <person name="Ebling H."/>
            <person name="Edwards K."/>
            <person name="Eickbush T."/>
            <person name="Evans J.D."/>
            <person name="Filipski A."/>
            <person name="Findeiss S."/>
            <person name="Freyhult E."/>
            <person name="Fulton L."/>
            <person name="Fulton R."/>
            <person name="Garcia A.C."/>
            <person name="Gardiner A."/>
            <person name="Garfield D.A."/>
            <person name="Garvin B.E."/>
            <person name="Gibson G."/>
            <person name="Gilbert D."/>
            <person name="Gnerre S."/>
            <person name="Godfrey J."/>
            <person name="Good R."/>
            <person name="Gotea V."/>
            <person name="Gravely B."/>
            <person name="Greenberg A.J."/>
            <person name="Griffiths-Jones S."/>
            <person name="Gross S."/>
            <person name="Guigo R."/>
            <person name="Gustafson E.A."/>
            <person name="Haerty W."/>
            <person name="Hahn M.W."/>
            <person name="Halligan D.L."/>
            <person name="Halpern A.L."/>
            <person name="Halter G.M."/>
            <person name="Han M.V."/>
            <person name="Heger A."/>
            <person name="Hillier L."/>
            <person name="Hinrichs A.S."/>
            <person name="Holmes I."/>
            <person name="Hoskins R.A."/>
            <person name="Hubisz M.J."/>
            <person name="Hultmark D."/>
            <person name="Huntley M.A."/>
            <person name="Jaffe D.B."/>
            <person name="Jagadeeshan S."/>
            <person name="Jeck W.R."/>
            <person name="Johnson J."/>
            <person name="Jones C.D."/>
            <person name="Jordan W.C."/>
            <person name="Karpen G.H."/>
            <person name="Kataoka E."/>
            <person name="Keightley P.D."/>
            <person name="Kheradpour P."/>
            <person name="Kirkness E.F."/>
            <person name="Koerich L.B."/>
            <person name="Kristiansen K."/>
            <person name="Kudrna D."/>
            <person name="Kulathinal R.J."/>
            <person name="Kumar S."/>
            <person name="Kwok R."/>
            <person name="Lander E."/>
            <person name="Langley C.H."/>
            <person name="Lapoint R."/>
            <person name="Lazzaro B.P."/>
            <person name="Lee S.J."/>
            <person name="Levesque L."/>
            <person name="Li R."/>
            <person name="Lin C.F."/>
            <person name="Lin M.F."/>
            <person name="Lindblad-Toh K."/>
            <person name="Llopart A."/>
            <person name="Long M."/>
            <person name="Low L."/>
            <person name="Lozovsky E."/>
            <person name="Lu J."/>
            <person name="Luo M."/>
            <person name="Machado C.A."/>
            <person name="Makalowski W."/>
            <person name="Marzo M."/>
            <person name="Matsuda M."/>
            <person name="Matzkin L."/>
            <person name="McAllister B."/>
            <person name="McBride C.S."/>
            <person name="McKernan B."/>
            <person name="McKernan K."/>
            <person name="Mendez-Lago M."/>
            <person name="Minx P."/>
            <person name="Mollenhauer M.U."/>
            <person name="Montooth K."/>
            <person name="Mount S.M."/>
            <person name="Mu X."/>
            <person name="Myers E."/>
            <person name="Negre B."/>
            <person name="Newfeld S."/>
            <person name="Nielsen R."/>
            <person name="Noor M.A."/>
            <person name="O'Grady P."/>
            <person name="Pachter L."/>
            <person name="Papaceit M."/>
            <person name="Parisi M.J."/>
            <person name="Parisi M."/>
            <person name="Parts L."/>
            <person name="Pedersen J.S."/>
            <person name="Pesole G."/>
            <person name="Phillippy A.M."/>
            <person name="Ponting C.P."/>
            <person name="Pop M."/>
            <person name="Porcelli D."/>
            <person name="Powell J.R."/>
            <person name="Prohaska S."/>
            <person name="Pruitt K."/>
            <person name="Puig M."/>
            <person name="Quesneville H."/>
            <person name="Ram K.R."/>
            <person name="Rand D."/>
            <person name="Rasmussen M.D."/>
            <person name="Reed L.K."/>
            <person name="Reenan R."/>
            <person name="Reily A."/>
            <person name="Remington K.A."/>
            <person name="Rieger T.T."/>
            <person name="Ritchie M.G."/>
            <person name="Robin C."/>
            <person name="Rogers Y.H."/>
            <person name="Rohde C."/>
            <person name="Rozas J."/>
            <person name="Rubenfield M.J."/>
            <person name="Ruiz A."/>
            <person name="Russo S."/>
            <person name="Salzberg S.L."/>
            <person name="Sanchez-Gracia A."/>
            <person name="Saranga D.J."/>
            <person name="Sato H."/>
            <person name="Schaeffer S.W."/>
            <person name="Schatz M.C."/>
            <person name="Schlenke T."/>
            <person name="Schwartz R."/>
            <person name="Segarra C."/>
            <person name="Singh R.S."/>
            <person name="Sirot L."/>
            <person name="Sirota M."/>
            <person name="Sisneros N.B."/>
            <person name="Smith C.D."/>
            <person name="Smith T.F."/>
            <person name="Spieth J."/>
            <person name="Stage D.E."/>
            <person name="Stark A."/>
            <person name="Stephan W."/>
            <person name="Strausberg R.L."/>
            <person name="Strempel S."/>
            <person name="Sturgill D."/>
            <person name="Sutton G."/>
            <person name="Sutton G.G."/>
            <person name="Tao W."/>
            <person name="Teichmann S."/>
            <person name="Tobari Y.N."/>
            <person name="Tomimura Y."/>
            <person name="Tsolas J.M."/>
            <person name="Valente V.L."/>
            <person name="Venter E."/>
            <person name="Venter J.C."/>
            <person name="Vicario S."/>
            <person name="Vieira F.G."/>
            <person name="Vilella A.J."/>
            <person name="Villasante A."/>
            <person name="Walenz B."/>
            <person name="Wang J."/>
            <person name="Wasserman M."/>
            <person name="Watts T."/>
            <person name="Wilson D."/>
            <person name="Wilson R.K."/>
            <person name="Wing R.A."/>
            <person name="Wolfner M.F."/>
            <person name="Wong A."/>
            <person name="Wong G.K."/>
            <person name="Wu C.I."/>
            <person name="Wu G."/>
            <person name="Yamamoto D."/>
            <person name="Yang H.P."/>
            <person name="Yang S.P."/>
            <person name="Yorke J.A."/>
            <person name="Yoshida K."/>
            <person name="Zdobnov E."/>
            <person name="Zhang P."/>
            <person name="Zhang Y."/>
            <person name="Zimin A.V."/>
            <person name="Baldwin J."/>
            <person name="Abdouelleil A."/>
            <person name="Abdulkadir J."/>
            <person name="Abebe A."/>
            <person name="Abera B."/>
            <person name="Abreu J."/>
            <person name="Acer S.C."/>
            <person name="Aftuck L."/>
            <person name="Alexander A."/>
            <person name="An P."/>
            <person name="Anderson E."/>
            <person name="Anderson S."/>
            <person name="Arachi H."/>
            <person name="Azer M."/>
            <person name="Bachantsang P."/>
            <person name="Barry A."/>
            <person name="Bayul T."/>
            <person name="Berlin A."/>
            <person name="Bessette D."/>
            <person name="Bloom T."/>
            <person name="Blye J."/>
            <person name="Boguslavskiy L."/>
            <person name="Bonnet C."/>
            <person name="Boukhgalter B."/>
            <person name="Bourzgui I."/>
            <person name="Brown A."/>
            <person name="Cahill P."/>
            <person name="Channer S."/>
            <person name="Cheshatsang Y."/>
            <person name="Chuda L."/>
            <person name="Citroen M."/>
            <person name="Collymore A."/>
            <person name="Cooke P."/>
            <person name="Costello M."/>
            <person name="D'Aco K."/>
            <person name="Daza R."/>
            <person name="De Haan G."/>
            <person name="DeGray S."/>
            <person name="DeMaso C."/>
            <person name="Dhargay N."/>
            <person name="Dooley K."/>
            <person name="Dooley E."/>
            <person name="Doricent M."/>
            <person name="Dorje P."/>
            <person name="Dorjee K."/>
            <person name="Dupes A."/>
            <person name="Elong R."/>
            <person name="Falk J."/>
            <person name="Farina A."/>
            <person name="Faro S."/>
            <person name="Ferguson D."/>
            <person name="Fisher S."/>
            <person name="Foley C.D."/>
            <person name="Franke A."/>
            <person name="Friedrich D."/>
            <person name="Gadbois L."/>
            <person name="Gearin G."/>
            <person name="Gearin C.R."/>
            <person name="Giannoukos G."/>
            <person name="Goode T."/>
            <person name="Graham J."/>
            <person name="Grandbois E."/>
            <person name="Grewal S."/>
            <person name="Gyaltsen K."/>
            <person name="Hafez N."/>
            <person name="Hagos B."/>
            <person name="Hall J."/>
            <person name="Henson C."/>
            <person name="Hollinger A."/>
            <person name="Honan T."/>
            <person name="Huard M.D."/>
            <person name="Hughes L."/>
            <person name="Hurhula B."/>
            <person name="Husby M.E."/>
            <person name="Kamat A."/>
            <person name="Kanga B."/>
            <person name="Kashin S."/>
            <person name="Khazanovich D."/>
            <person name="Kisner P."/>
            <person name="Lance K."/>
            <person name="Lara M."/>
            <person name="Lee W."/>
            <person name="Lennon N."/>
            <person name="Letendre F."/>
            <person name="LeVine R."/>
            <person name="Lipovsky A."/>
            <person name="Liu X."/>
            <person name="Liu J."/>
            <person name="Liu S."/>
            <person name="Lokyitsang T."/>
            <person name="Lokyitsang Y."/>
            <person name="Lubonja R."/>
            <person name="Lui A."/>
            <person name="MacDonald P."/>
            <person name="Magnisalis V."/>
            <person name="Maru K."/>
            <person name="Matthews C."/>
            <person name="McCusker W."/>
            <person name="McDonough S."/>
            <person name="Mehta T."/>
            <person name="Meldrim J."/>
            <person name="Meneus L."/>
            <person name="Mihai O."/>
            <person name="Mihalev A."/>
            <person name="Mihova T."/>
            <person name="Mittelman R."/>
            <person name="Mlenga V."/>
            <person name="Montmayeur A."/>
            <person name="Mulrain L."/>
            <person name="Navidi A."/>
            <person name="Naylor J."/>
            <person name="Negash T."/>
            <person name="Nguyen T."/>
            <person name="Nguyen N."/>
            <person name="Nicol R."/>
            <person name="Norbu C."/>
            <person name="Norbu N."/>
            <person name="Novod N."/>
            <person name="O'Neill B."/>
            <person name="Osman S."/>
            <person name="Markiewicz E."/>
            <person name="Oyono O.L."/>
            <person name="Patti C."/>
            <person name="Phunkhang P."/>
            <person name="Pierre F."/>
            <person name="Priest M."/>
            <person name="Raghuraman S."/>
            <person name="Rege F."/>
            <person name="Reyes R."/>
            <person name="Rise C."/>
            <person name="Rogov P."/>
            <person name="Ross K."/>
            <person name="Ryan E."/>
            <person name="Settipalli S."/>
            <person name="Shea T."/>
            <person name="Sherpa N."/>
            <person name="Shi L."/>
            <person name="Shih D."/>
            <person name="Sparrow T."/>
            <person name="Spaulding J."/>
            <person name="Stalker J."/>
            <person name="Stange-Thomann N."/>
            <person name="Stavropoulos S."/>
            <person name="Stone C."/>
            <person name="Strader C."/>
            <person name="Tesfaye S."/>
            <person name="Thomson T."/>
            <person name="Thoulutsang Y."/>
            <person name="Thoulutsang D."/>
            <person name="Topham K."/>
            <person name="Topping I."/>
            <person name="Tsamla T."/>
            <person name="Vassiliev H."/>
            <person name="Vo A."/>
            <person name="Wangchuk T."/>
            <person name="Wangdi T."/>
            <person name="Weiand M."/>
            <person name="Wilkinson J."/>
            <person name="Wilson A."/>
            <person name="Yadav S."/>
            <person name="Young G."/>
            <person name="Yu Q."/>
            <person name="Zembek L."/>
            <person name="Zhong D."/>
            <person name="Zimmer A."/>
            <person name="Zwirko Z."/>
            <person name="Jaffe D.B."/>
            <person name="Alvarez P."/>
            <person name="Brockman W."/>
            <person name="Butler J."/>
            <person name="Chin C."/>
            <person name="Gnerre S."/>
            <person name="Grabherr M."/>
            <person name="Kleber M."/>
            <person name="Mauceli E."/>
            <person name="MacCallum I."/>
        </authorList>
    </citation>
    <scope>NUCLEOTIDE SEQUENCE [LARGE SCALE GENOMIC DNA]</scope>
    <source>
        <strain evidence="2">Tucson 14030-0811.24</strain>
    </source>
</reference>
<proteinExistence type="predicted"/>
<protein>
    <submittedName>
        <fullName evidence="1">Uncharacterized protein</fullName>
    </submittedName>
</protein>
<evidence type="ECO:0000313" key="2">
    <source>
        <dbReference type="Proteomes" id="UP000007798"/>
    </source>
</evidence>
<dbReference type="Gene3D" id="6.10.140.2220">
    <property type="match status" value="1"/>
</dbReference>
<accession>A0A0Q9WWS2</accession>